<dbReference type="PANTHER" id="PTHR45931:SF3">
    <property type="entry name" value="RING ZINC FINGER-CONTAINING PROTEIN"/>
    <property type="match status" value="1"/>
</dbReference>
<dbReference type="Pfam" id="PF13639">
    <property type="entry name" value="zf-RING_2"/>
    <property type="match status" value="1"/>
</dbReference>
<dbReference type="InterPro" id="IPR051834">
    <property type="entry name" value="RING_finger_E3_ligase"/>
</dbReference>
<keyword evidence="5" id="KW-1133">Transmembrane helix</keyword>
<evidence type="ECO:0000313" key="7">
    <source>
        <dbReference type="EMBL" id="PIL24522.1"/>
    </source>
</evidence>
<protein>
    <recommendedName>
        <fullName evidence="6">RING-type domain-containing protein</fullName>
    </recommendedName>
</protein>
<keyword evidence="5" id="KW-0812">Transmembrane</keyword>
<organism evidence="7 8">
    <name type="scientific">Ganoderma sinense ZZ0214-1</name>
    <dbReference type="NCBI Taxonomy" id="1077348"/>
    <lineage>
        <taxon>Eukaryota</taxon>
        <taxon>Fungi</taxon>
        <taxon>Dikarya</taxon>
        <taxon>Basidiomycota</taxon>
        <taxon>Agaricomycotina</taxon>
        <taxon>Agaricomycetes</taxon>
        <taxon>Polyporales</taxon>
        <taxon>Polyporaceae</taxon>
        <taxon>Ganoderma</taxon>
    </lineage>
</organism>
<accession>A0A2G8RSN3</accession>
<feature type="domain" description="RING-type" evidence="6">
    <location>
        <begin position="237"/>
        <end position="307"/>
    </location>
</feature>
<dbReference type="Proteomes" id="UP000230002">
    <property type="component" value="Unassembled WGS sequence"/>
</dbReference>
<dbReference type="GO" id="GO:0006511">
    <property type="term" value="P:ubiquitin-dependent protein catabolic process"/>
    <property type="evidence" value="ECO:0007669"/>
    <property type="project" value="TreeGrafter"/>
</dbReference>
<evidence type="ECO:0000259" key="6">
    <source>
        <dbReference type="PROSITE" id="PS50089"/>
    </source>
</evidence>
<dbReference type="GO" id="GO:0061630">
    <property type="term" value="F:ubiquitin protein ligase activity"/>
    <property type="evidence" value="ECO:0007669"/>
    <property type="project" value="TreeGrafter"/>
</dbReference>
<keyword evidence="2 4" id="KW-0863">Zinc-finger</keyword>
<keyword evidence="1" id="KW-0479">Metal-binding</keyword>
<evidence type="ECO:0000313" key="8">
    <source>
        <dbReference type="Proteomes" id="UP000230002"/>
    </source>
</evidence>
<name>A0A2G8RSN3_9APHY</name>
<keyword evidence="8" id="KW-1185">Reference proteome</keyword>
<evidence type="ECO:0000256" key="3">
    <source>
        <dbReference type="ARBA" id="ARBA00022833"/>
    </source>
</evidence>
<comment type="caution">
    <text evidence="7">The sequence shown here is derived from an EMBL/GenBank/DDBJ whole genome shotgun (WGS) entry which is preliminary data.</text>
</comment>
<proteinExistence type="predicted"/>
<dbReference type="InterPro" id="IPR001841">
    <property type="entry name" value="Znf_RING"/>
</dbReference>
<dbReference type="SUPFAM" id="SSF57850">
    <property type="entry name" value="RING/U-box"/>
    <property type="match status" value="1"/>
</dbReference>
<dbReference type="PANTHER" id="PTHR45931">
    <property type="entry name" value="SI:CH211-59O9.10"/>
    <property type="match status" value="1"/>
</dbReference>
<dbReference type="SMART" id="SM00184">
    <property type="entry name" value="RING"/>
    <property type="match status" value="1"/>
</dbReference>
<feature type="transmembrane region" description="Helical" evidence="5">
    <location>
        <begin position="117"/>
        <end position="141"/>
    </location>
</feature>
<keyword evidence="3" id="KW-0862">Zinc</keyword>
<dbReference type="EMBL" id="AYKW01000067">
    <property type="protein sequence ID" value="PIL24522.1"/>
    <property type="molecule type" value="Genomic_DNA"/>
</dbReference>
<dbReference type="AlphaFoldDB" id="A0A2G8RSN3"/>
<dbReference type="GO" id="GO:0008270">
    <property type="term" value="F:zinc ion binding"/>
    <property type="evidence" value="ECO:0007669"/>
    <property type="project" value="UniProtKB-KW"/>
</dbReference>
<dbReference type="STRING" id="1077348.A0A2G8RSN3"/>
<dbReference type="GO" id="GO:0005634">
    <property type="term" value="C:nucleus"/>
    <property type="evidence" value="ECO:0007669"/>
    <property type="project" value="TreeGrafter"/>
</dbReference>
<dbReference type="PROSITE" id="PS50089">
    <property type="entry name" value="ZF_RING_2"/>
    <property type="match status" value="1"/>
</dbReference>
<sequence length="318" mass="34863">MTLTILQITAIGILTHVAFMHGENGLCHWLTTSSLVWGGKLALFQLYPDIWFMRKRLKTRAEPVQGVPVVRVCPPDHATFMNLLTFIDALLVAIWILLQVGVLVVHGKQCYAHAPLVSTLAVVLLALALLYYLPTTLLLIFRRSRESRSDGGDNIEIGPLPQSKVDRIDLVYYIPPPAPAPALAARPSGPVAGLRRFGPTSRGLSATSDDNNNGEWEKSFQRMPRAFLRIEKHEAQCAICLDEYTAPPRVTGEEEGAIPGSATSASAAADAQGVPEPLRWLDCGHVFHKRCIDPYITTKAAKCPTCRAPVKVQSKGRK</sequence>
<evidence type="ECO:0000256" key="4">
    <source>
        <dbReference type="PROSITE-ProRule" id="PRU00175"/>
    </source>
</evidence>
<reference evidence="7 8" key="1">
    <citation type="journal article" date="2015" name="Sci. Rep.">
        <title>Chromosome-level genome map provides insights into diverse defense mechanisms in the medicinal fungus Ganoderma sinense.</title>
        <authorList>
            <person name="Zhu Y."/>
            <person name="Xu J."/>
            <person name="Sun C."/>
            <person name="Zhou S."/>
            <person name="Xu H."/>
            <person name="Nelson D.R."/>
            <person name="Qian J."/>
            <person name="Song J."/>
            <person name="Luo H."/>
            <person name="Xiang L."/>
            <person name="Li Y."/>
            <person name="Xu Z."/>
            <person name="Ji A."/>
            <person name="Wang L."/>
            <person name="Lu S."/>
            <person name="Hayward A."/>
            <person name="Sun W."/>
            <person name="Li X."/>
            <person name="Schwartz D.C."/>
            <person name="Wang Y."/>
            <person name="Chen S."/>
        </authorList>
    </citation>
    <scope>NUCLEOTIDE SEQUENCE [LARGE SCALE GENOMIC DNA]</scope>
    <source>
        <strain evidence="7 8">ZZ0214-1</strain>
    </source>
</reference>
<dbReference type="Gene3D" id="3.30.40.10">
    <property type="entry name" value="Zinc/RING finger domain, C3HC4 (zinc finger)"/>
    <property type="match status" value="1"/>
</dbReference>
<gene>
    <name evidence="7" type="ORF">GSI_14278</name>
</gene>
<keyword evidence="5" id="KW-0472">Membrane</keyword>
<evidence type="ECO:0000256" key="5">
    <source>
        <dbReference type="SAM" id="Phobius"/>
    </source>
</evidence>
<evidence type="ECO:0000256" key="2">
    <source>
        <dbReference type="ARBA" id="ARBA00022771"/>
    </source>
</evidence>
<evidence type="ECO:0000256" key="1">
    <source>
        <dbReference type="ARBA" id="ARBA00022723"/>
    </source>
</evidence>
<feature type="transmembrane region" description="Helical" evidence="5">
    <location>
        <begin position="83"/>
        <end position="105"/>
    </location>
</feature>
<dbReference type="OrthoDB" id="2748580at2759"/>
<dbReference type="InterPro" id="IPR013083">
    <property type="entry name" value="Znf_RING/FYVE/PHD"/>
</dbReference>